<dbReference type="AlphaFoldDB" id="A0A401K0F2"/>
<proteinExistence type="predicted"/>
<sequence length="61" mass="6705">MHIGPELLLQGDPNYNARQFGLVLANLRLAQSIDTAIKMGVRHTSGEAARAYFGIEFGRAF</sequence>
<dbReference type="EMBL" id="BGOW01000036">
    <property type="protein sequence ID" value="GCB02236.1"/>
    <property type="molecule type" value="Genomic_DNA"/>
</dbReference>
<dbReference type="Proteomes" id="UP000286806">
    <property type="component" value="Unassembled WGS sequence"/>
</dbReference>
<dbReference type="Pfam" id="PF17036">
    <property type="entry name" value="CBP_BcsS"/>
    <property type="match status" value="1"/>
</dbReference>
<evidence type="ECO:0000313" key="2">
    <source>
        <dbReference type="Proteomes" id="UP000286806"/>
    </source>
</evidence>
<dbReference type="InterPro" id="IPR031485">
    <property type="entry name" value="CBP_BcsS"/>
</dbReference>
<organism evidence="1 2">
    <name type="scientific">Sulfuriferula multivorans</name>
    <dbReference type="NCBI Taxonomy" id="1559896"/>
    <lineage>
        <taxon>Bacteria</taxon>
        <taxon>Pseudomonadati</taxon>
        <taxon>Pseudomonadota</taxon>
        <taxon>Betaproteobacteria</taxon>
        <taxon>Nitrosomonadales</taxon>
        <taxon>Sulfuricellaceae</taxon>
        <taxon>Sulfuriferula</taxon>
    </lineage>
</organism>
<evidence type="ECO:0000313" key="1">
    <source>
        <dbReference type="EMBL" id="GCB02236.1"/>
    </source>
</evidence>
<reference evidence="1 2" key="1">
    <citation type="journal article" date="2019" name="Front. Microbiol.">
        <title>Genomes of Neutrophilic Sulfur-Oxidizing Chemolithoautotrophs Representing 9 Proteobacterial Species From 8 Genera.</title>
        <authorList>
            <person name="Watanabe T."/>
            <person name="Kojima H."/>
            <person name="Umezawa K."/>
            <person name="Hori C."/>
            <person name="Takasuka T.E."/>
            <person name="Kato Y."/>
            <person name="Fukui M."/>
        </authorList>
    </citation>
    <scope>NUCLEOTIDE SEQUENCE [LARGE SCALE GENOMIC DNA]</scope>
    <source>
        <strain evidence="1 2">TTN</strain>
    </source>
</reference>
<accession>A0A401K0F2</accession>
<gene>
    <name evidence="1" type="ORF">SFMTTN_3058</name>
</gene>
<protein>
    <submittedName>
        <fullName evidence="1">Uncharacterized protein</fullName>
    </submittedName>
</protein>
<comment type="caution">
    <text evidence="1">The sequence shown here is derived from an EMBL/GenBank/DDBJ whole genome shotgun (WGS) entry which is preliminary data.</text>
</comment>
<keyword evidence="2" id="KW-1185">Reference proteome</keyword>
<name>A0A401K0F2_9PROT</name>